<dbReference type="EC" id="3.1.3.48" evidence="2"/>
<comment type="caution">
    <text evidence="6">The sequence shown here is derived from an EMBL/GenBank/DDBJ whole genome shotgun (WGS) entry which is preliminary data.</text>
</comment>
<evidence type="ECO:0000256" key="1">
    <source>
        <dbReference type="ARBA" id="ARBA00005750"/>
    </source>
</evidence>
<evidence type="ECO:0000256" key="3">
    <source>
        <dbReference type="ARBA" id="ARBA00022801"/>
    </source>
</evidence>
<dbReference type="PIRSF" id="PIRSF016557">
    <property type="entry name" value="Caps_synth_CpsB"/>
    <property type="match status" value="1"/>
</dbReference>
<reference evidence="6 8" key="1">
    <citation type="submission" date="2014-07" db="EMBL/GenBank/DDBJ databases">
        <title>Porphyromonadaceae bacterium OUH 308042 = ATCC BAA-2681 = DSM 28342 draft genome.</title>
        <authorList>
            <person name="Sydenham T.V."/>
            <person name="Hasman H."/>
            <person name="Justensen U.S."/>
        </authorList>
    </citation>
    <scope>NUCLEOTIDE SEQUENCE [LARGE SCALE GENOMIC DNA]</scope>
    <source>
        <strain evidence="6 8">OUH 308042</strain>
    </source>
</reference>
<dbReference type="RefSeq" id="WP_041502922.1">
    <property type="nucleotide sequence ID" value="NZ_JPIT01000016.1"/>
</dbReference>
<comment type="similarity">
    <text evidence="1">Belongs to the metallo-dependent hydrolases superfamily. CpsB/CapC family.</text>
</comment>
<dbReference type="GO" id="GO:0030145">
    <property type="term" value="F:manganese ion binding"/>
    <property type="evidence" value="ECO:0007669"/>
    <property type="project" value="InterPro"/>
</dbReference>
<evidence type="ECO:0000313" key="6">
    <source>
        <dbReference type="EMBL" id="KIO47567.1"/>
    </source>
</evidence>
<reference evidence="5 7" key="2">
    <citation type="submission" date="2014-07" db="EMBL/GenBank/DDBJ databases">
        <title>Porphyromonadaceae bacterium OUH 334697 = ATCC BAA-2682 = DSM 28341 draft genome.</title>
        <authorList>
            <person name="Sydenham T.V."/>
            <person name="Hasman H."/>
            <person name="Justesen U.S."/>
        </authorList>
    </citation>
    <scope>NUCLEOTIDE SEQUENCE [LARGE SCALE GENOMIC DNA]</scope>
    <source>
        <strain evidence="5 7">OUH 334697</strain>
    </source>
</reference>
<dbReference type="Gene3D" id="3.20.20.140">
    <property type="entry name" value="Metal-dependent hydrolases"/>
    <property type="match status" value="1"/>
</dbReference>
<gene>
    <name evidence="6" type="ORF">BA92_00695</name>
    <name evidence="5" type="ORF">IE90_05875</name>
</gene>
<accession>A0A0C3NMU1</accession>
<evidence type="ECO:0000313" key="5">
    <source>
        <dbReference type="EMBL" id="KIO46320.1"/>
    </source>
</evidence>
<dbReference type="GO" id="GO:0004725">
    <property type="term" value="F:protein tyrosine phosphatase activity"/>
    <property type="evidence" value="ECO:0007669"/>
    <property type="project" value="UniProtKB-EC"/>
</dbReference>
<dbReference type="InterPro" id="IPR016667">
    <property type="entry name" value="Caps_polysacc_synth_CpsB/CapC"/>
</dbReference>
<keyword evidence="3" id="KW-0378">Hydrolase</keyword>
<evidence type="ECO:0000313" key="8">
    <source>
        <dbReference type="Proteomes" id="UP000031980"/>
    </source>
</evidence>
<evidence type="ECO:0000256" key="2">
    <source>
        <dbReference type="ARBA" id="ARBA00013064"/>
    </source>
</evidence>
<dbReference type="SUPFAM" id="SSF89550">
    <property type="entry name" value="PHP domain-like"/>
    <property type="match status" value="1"/>
</dbReference>
<organism evidence="6 8">
    <name type="scientific">Sanguibacteroides justesenii</name>
    <dbReference type="NCBI Taxonomy" id="1547597"/>
    <lineage>
        <taxon>Bacteria</taxon>
        <taxon>Pseudomonadati</taxon>
        <taxon>Bacteroidota</taxon>
        <taxon>Bacteroidia</taxon>
        <taxon>Bacteroidales</taxon>
        <taxon>Porphyromonadaceae</taxon>
        <taxon>Sanguibacteroides</taxon>
    </lineage>
</organism>
<dbReference type="Proteomes" id="UP000031980">
    <property type="component" value="Unassembled WGS sequence"/>
</dbReference>
<dbReference type="PANTHER" id="PTHR39181:SF1">
    <property type="entry name" value="TYROSINE-PROTEIN PHOSPHATASE YWQE"/>
    <property type="match status" value="1"/>
</dbReference>
<dbReference type="EMBL" id="JPIT01000016">
    <property type="protein sequence ID" value="KIO46320.1"/>
    <property type="molecule type" value="Genomic_DNA"/>
</dbReference>
<keyword evidence="8" id="KW-1185">Reference proteome</keyword>
<evidence type="ECO:0000313" key="7">
    <source>
        <dbReference type="Proteomes" id="UP000031937"/>
    </source>
</evidence>
<dbReference type="AlphaFoldDB" id="A0A0C3NMU1"/>
<proteinExistence type="inferred from homology"/>
<dbReference type="InterPro" id="IPR016195">
    <property type="entry name" value="Pol/histidinol_Pase-like"/>
</dbReference>
<dbReference type="EMBL" id="JPIU01000014">
    <property type="protein sequence ID" value="KIO47567.1"/>
    <property type="molecule type" value="Genomic_DNA"/>
</dbReference>
<protein>
    <recommendedName>
        <fullName evidence="2">protein-tyrosine-phosphatase</fullName>
        <ecNumber evidence="2">3.1.3.48</ecNumber>
    </recommendedName>
</protein>
<dbReference type="PANTHER" id="PTHR39181">
    <property type="entry name" value="TYROSINE-PROTEIN PHOSPHATASE YWQE"/>
    <property type="match status" value="1"/>
</dbReference>
<dbReference type="Proteomes" id="UP000031937">
    <property type="component" value="Unassembled WGS sequence"/>
</dbReference>
<sequence length="241" mass="28229">MFFRKRSVKQYFFYGHDLHSHILPGLDDGVKTVEESAEIVKRMLKLGVKRFTFTPHIVYPLLMNGPENIGKRWEELEERLKREDIRLDADIGAEYRVGRYMFDLIGQKQIMASGGERVLLEHSFLAPSLYFEELLFQLQTEGFEPVLAHPERYRFYGEDIEKACRELKGKGCRLQVNLLSFTGYYGKEARKGAYVLLKRGLIDYFSGDIHSLRQIELLEDFLKSKESDVLNRYSPYRLSPI</sequence>
<comment type="catalytic activity">
    <reaction evidence="4">
        <text>O-phospho-L-tyrosyl-[protein] + H2O = L-tyrosyl-[protein] + phosphate</text>
        <dbReference type="Rhea" id="RHEA:10684"/>
        <dbReference type="Rhea" id="RHEA-COMP:10136"/>
        <dbReference type="Rhea" id="RHEA-COMP:20101"/>
        <dbReference type="ChEBI" id="CHEBI:15377"/>
        <dbReference type="ChEBI" id="CHEBI:43474"/>
        <dbReference type="ChEBI" id="CHEBI:46858"/>
        <dbReference type="ChEBI" id="CHEBI:61978"/>
        <dbReference type="EC" id="3.1.3.48"/>
    </reaction>
</comment>
<name>A0A0C3NMU1_9PORP</name>
<evidence type="ECO:0000256" key="4">
    <source>
        <dbReference type="ARBA" id="ARBA00051722"/>
    </source>
</evidence>
<dbReference type="Pfam" id="PF19567">
    <property type="entry name" value="CpsB_CapC"/>
    <property type="match status" value="1"/>
</dbReference>